<feature type="compositionally biased region" description="Basic and acidic residues" evidence="1">
    <location>
        <begin position="1050"/>
        <end position="1059"/>
    </location>
</feature>
<name>A0A6A5TYW9_9PLEO</name>
<keyword evidence="2" id="KW-0472">Membrane</keyword>
<gene>
    <name evidence="3" type="ORF">CC80DRAFT_593522</name>
</gene>
<keyword evidence="4" id="KW-1185">Reference proteome</keyword>
<dbReference type="EMBL" id="ML976991">
    <property type="protein sequence ID" value="KAF1956832.1"/>
    <property type="molecule type" value="Genomic_DNA"/>
</dbReference>
<feature type="region of interest" description="Disordered" evidence="1">
    <location>
        <begin position="978"/>
        <end position="1059"/>
    </location>
</feature>
<feature type="compositionally biased region" description="Low complexity" evidence="1">
    <location>
        <begin position="657"/>
        <end position="682"/>
    </location>
</feature>
<feature type="transmembrane region" description="Helical" evidence="2">
    <location>
        <begin position="12"/>
        <end position="34"/>
    </location>
</feature>
<feature type="region of interest" description="Disordered" evidence="1">
    <location>
        <begin position="588"/>
        <end position="769"/>
    </location>
</feature>
<evidence type="ECO:0000313" key="4">
    <source>
        <dbReference type="Proteomes" id="UP000800035"/>
    </source>
</evidence>
<feature type="compositionally biased region" description="Basic and acidic residues" evidence="1">
    <location>
        <begin position="695"/>
        <end position="712"/>
    </location>
</feature>
<dbReference type="Proteomes" id="UP000800035">
    <property type="component" value="Unassembled WGS sequence"/>
</dbReference>
<feature type="region of interest" description="Disordered" evidence="1">
    <location>
        <begin position="783"/>
        <end position="805"/>
    </location>
</feature>
<feature type="compositionally biased region" description="Polar residues" evidence="1">
    <location>
        <begin position="714"/>
        <end position="727"/>
    </location>
</feature>
<feature type="compositionally biased region" description="Pro residues" evidence="1">
    <location>
        <begin position="632"/>
        <end position="646"/>
    </location>
</feature>
<proteinExistence type="predicted"/>
<protein>
    <submittedName>
        <fullName evidence="3">Uncharacterized protein</fullName>
    </submittedName>
</protein>
<evidence type="ECO:0000313" key="3">
    <source>
        <dbReference type="EMBL" id="KAF1956832.1"/>
    </source>
</evidence>
<feature type="compositionally biased region" description="Basic and acidic residues" evidence="1">
    <location>
        <begin position="993"/>
        <end position="1003"/>
    </location>
</feature>
<keyword evidence="2" id="KW-1133">Transmembrane helix</keyword>
<keyword evidence="2" id="KW-0812">Transmembrane</keyword>
<dbReference type="OrthoDB" id="3942083at2759"/>
<sequence>MADSLDLAGVIGTWVAAALAIIALAGILPIYLLYRKSKTDRYTALNSVHDPRNIYLRYRRWPGGRFFRSYRVPKLQDPPEWAEIRVERKFSKTEARSDTGWLNFANVLCAYGVTTRSRGKLAFSKQQALLPVHRRWLLLLGIIDRYTSGAHRREKGLLVDEAEEIDMGDFGREAIIGLSGILKRLPPEPTVGDAESGLPLIDKVVFRMHPPEHMVKLSTSFLEGDVPIQTLLALYLGYLHRHNDYYDLMMPERPVTPYSTRQAARGNTPEDDSHKLWSWEETEMVGLPRHKRKLIEELVIRIPRVHKMKEIRAPDQAQFDQLRKSNRPAAENYLCISDKGKGIWIARRTLHVLMFAVLHLQTSRQSALSATESDSVLRHLFDSANLSEHLRKAQKVVGHCEFEAEEQKTLEDAILKLSDRIPEDGIMSWSRTRMDACVTLDEQLRRMSRKNRLLSWTITILYMQEEDFRHLCKSYDSEDPDTLGSPFELDISSNVVRAPANSLDLGGENPFWEFYFDFTAVYSEDECAEVWPSSMTTSSVNLSFPMAMMACLRGHLRMVIWEDMMLPATPLAEFYASLKSHVVHITPQETAPPSTTPQRRPSNPPSPRSATSWRRPPGPPSLRSMTPQRRPANPPYPAYPPGPPYRYSPHNSEVQRSRGSSRSQIRGTTISDVESPSLSPSFSEDDFSSPSHLSLHFEGRHQSDRLERERSHSNKNITITKPETPLSSERRRSAESTGSSAYGSGDAYMTAPEDSDGSENTPRERPSYVQDDLQYSALYSAAKMSKNPTQTRRYSDFETPGGPKDYAHRFHDIKVGQPSRHERATASRSQQIMKTGDQARGKTARVIGTPPDESNFKKYSVGWHDTRQGSDSLERRHVDFLPKSPEKSYRYGDYERAMGRGSANDREPVHEHNKRASTNDYRVGLLDRDSPSLERSPRHPMAFKPEDFRDKSVDSLEMRLDIAQLQIAKLERRVEQMHRARRRGSLGPGPAERAPEGQTKIELEGFAPGERSGVMALEDQRKRARRKGAPRVGGETTATKATHKPPRKIRIMESERRRE</sequence>
<feature type="compositionally biased region" description="Low complexity" evidence="1">
    <location>
        <begin position="591"/>
        <end position="601"/>
    </location>
</feature>
<accession>A0A6A5TYW9</accession>
<reference evidence="3" key="1">
    <citation type="journal article" date="2020" name="Stud. Mycol.">
        <title>101 Dothideomycetes genomes: a test case for predicting lifestyles and emergence of pathogens.</title>
        <authorList>
            <person name="Haridas S."/>
            <person name="Albert R."/>
            <person name="Binder M."/>
            <person name="Bloem J."/>
            <person name="Labutti K."/>
            <person name="Salamov A."/>
            <person name="Andreopoulos B."/>
            <person name="Baker S."/>
            <person name="Barry K."/>
            <person name="Bills G."/>
            <person name="Bluhm B."/>
            <person name="Cannon C."/>
            <person name="Castanera R."/>
            <person name="Culley D."/>
            <person name="Daum C."/>
            <person name="Ezra D."/>
            <person name="Gonzalez J."/>
            <person name="Henrissat B."/>
            <person name="Kuo A."/>
            <person name="Liang C."/>
            <person name="Lipzen A."/>
            <person name="Lutzoni F."/>
            <person name="Magnuson J."/>
            <person name="Mondo S."/>
            <person name="Nolan M."/>
            <person name="Ohm R."/>
            <person name="Pangilinan J."/>
            <person name="Park H.-J."/>
            <person name="Ramirez L."/>
            <person name="Alfaro M."/>
            <person name="Sun H."/>
            <person name="Tritt A."/>
            <person name="Yoshinaga Y."/>
            <person name="Zwiers L.-H."/>
            <person name="Turgeon B."/>
            <person name="Goodwin S."/>
            <person name="Spatafora J."/>
            <person name="Crous P."/>
            <person name="Grigoriev I."/>
        </authorList>
    </citation>
    <scope>NUCLEOTIDE SEQUENCE</scope>
    <source>
        <strain evidence="3">CBS 675.92</strain>
    </source>
</reference>
<evidence type="ECO:0000256" key="1">
    <source>
        <dbReference type="SAM" id="MobiDB-lite"/>
    </source>
</evidence>
<feature type="region of interest" description="Disordered" evidence="1">
    <location>
        <begin position="817"/>
        <end position="859"/>
    </location>
</feature>
<evidence type="ECO:0000256" key="2">
    <source>
        <dbReference type="SAM" id="Phobius"/>
    </source>
</evidence>
<dbReference type="AlphaFoldDB" id="A0A6A5TYW9"/>
<organism evidence="3 4">
    <name type="scientific">Byssothecium circinans</name>
    <dbReference type="NCBI Taxonomy" id="147558"/>
    <lineage>
        <taxon>Eukaryota</taxon>
        <taxon>Fungi</taxon>
        <taxon>Dikarya</taxon>
        <taxon>Ascomycota</taxon>
        <taxon>Pezizomycotina</taxon>
        <taxon>Dothideomycetes</taxon>
        <taxon>Pleosporomycetidae</taxon>
        <taxon>Pleosporales</taxon>
        <taxon>Massarineae</taxon>
        <taxon>Massarinaceae</taxon>
        <taxon>Byssothecium</taxon>
    </lineage>
</organism>